<evidence type="ECO:0000313" key="5">
    <source>
        <dbReference type="EMBL" id="GBO99568.1"/>
    </source>
</evidence>
<sequence>MVSPAVPSTCPTETLVPDVIIALTTTAASVLDPHWVDVESVGSKPLQLDSTQTWYKDCGRVRLSRGVTSREPETRKAAIITSKFGLNEGNFSAWNSIRHVSAAVKRHYAVLGFRPAGGQQRSARPGIAAVDVARETISRGRVLSPGTAADVPGYKGRETDEEREGREKSKEREKYCSESGTGSQNMSRQTLPVIERGTAADDINVCLKASYLWTKLEKFYLTTNMRIQLFSDVESESYSQKLLEIGEGHLHINQEGLTKSFGTPWGSSYYPMQFLNSLELSGVLPHKLELKVGVRFVNTPKLDAPRLCNGTQLRVIELGKAYCEGHNLNCRRQGRQCSYTTYPNHTQ</sequence>
<name>A0A4C1SBM0_EUMVA</name>
<feature type="region of interest" description="Disordered" evidence="2">
    <location>
        <begin position="143"/>
        <end position="187"/>
    </location>
</feature>
<evidence type="ECO:0000259" key="3">
    <source>
        <dbReference type="Pfam" id="PF05970"/>
    </source>
</evidence>
<evidence type="ECO:0000256" key="2">
    <source>
        <dbReference type="SAM" id="MobiDB-lite"/>
    </source>
</evidence>
<dbReference type="InterPro" id="IPR049163">
    <property type="entry name" value="Pif1-like_2B_dom"/>
</dbReference>
<feature type="domain" description="DNA helicase Pif1-like 2B" evidence="4">
    <location>
        <begin position="274"/>
        <end position="318"/>
    </location>
</feature>
<feature type="compositionally biased region" description="Polar residues" evidence="2">
    <location>
        <begin position="178"/>
        <end position="187"/>
    </location>
</feature>
<dbReference type="GO" id="GO:0016887">
    <property type="term" value="F:ATP hydrolysis activity"/>
    <property type="evidence" value="ECO:0007669"/>
    <property type="project" value="RHEA"/>
</dbReference>
<keyword evidence="1" id="KW-0227">DNA damage</keyword>
<keyword evidence="1" id="KW-0347">Helicase</keyword>
<comment type="cofactor">
    <cofactor evidence="1">
        <name>Mg(2+)</name>
        <dbReference type="ChEBI" id="CHEBI:18420"/>
    </cofactor>
</comment>
<keyword evidence="6" id="KW-1185">Reference proteome</keyword>
<evidence type="ECO:0000256" key="1">
    <source>
        <dbReference type="RuleBase" id="RU363044"/>
    </source>
</evidence>
<dbReference type="Proteomes" id="UP000299102">
    <property type="component" value="Unassembled WGS sequence"/>
</dbReference>
<dbReference type="PANTHER" id="PTHR10492">
    <property type="match status" value="1"/>
</dbReference>
<dbReference type="GO" id="GO:0005524">
    <property type="term" value="F:ATP binding"/>
    <property type="evidence" value="ECO:0007669"/>
    <property type="project" value="UniProtKB-KW"/>
</dbReference>
<reference evidence="5 6" key="1">
    <citation type="journal article" date="2019" name="Commun. Biol.">
        <title>The bagworm genome reveals a unique fibroin gene that provides high tensile strength.</title>
        <authorList>
            <person name="Kono N."/>
            <person name="Nakamura H."/>
            <person name="Ohtoshi R."/>
            <person name="Tomita M."/>
            <person name="Numata K."/>
            <person name="Arakawa K."/>
        </authorList>
    </citation>
    <scope>NUCLEOTIDE SEQUENCE [LARGE SCALE GENOMIC DNA]</scope>
</reference>
<comment type="catalytic activity">
    <reaction evidence="1">
        <text>ATP + H2O = ADP + phosphate + H(+)</text>
        <dbReference type="Rhea" id="RHEA:13065"/>
        <dbReference type="ChEBI" id="CHEBI:15377"/>
        <dbReference type="ChEBI" id="CHEBI:15378"/>
        <dbReference type="ChEBI" id="CHEBI:30616"/>
        <dbReference type="ChEBI" id="CHEBI:43474"/>
        <dbReference type="ChEBI" id="CHEBI:456216"/>
        <dbReference type="EC" id="5.6.2.3"/>
    </reaction>
</comment>
<dbReference type="AlphaFoldDB" id="A0A4C1SBM0"/>
<keyword evidence="1" id="KW-0547">Nucleotide-binding</keyword>
<keyword evidence="1" id="KW-0378">Hydrolase</keyword>
<gene>
    <name evidence="5" type="ORF">EVAR_720_1</name>
</gene>
<protein>
    <recommendedName>
        <fullName evidence="1">ATP-dependent DNA helicase</fullName>
        <ecNumber evidence="1">5.6.2.3</ecNumber>
    </recommendedName>
</protein>
<keyword evidence="1" id="KW-0067">ATP-binding</keyword>
<evidence type="ECO:0000313" key="6">
    <source>
        <dbReference type="Proteomes" id="UP000299102"/>
    </source>
</evidence>
<dbReference type="EMBL" id="BGZK01000003">
    <property type="protein sequence ID" value="GBO99568.1"/>
    <property type="molecule type" value="Genomic_DNA"/>
</dbReference>
<comment type="caution">
    <text evidence="5">The sequence shown here is derived from an EMBL/GenBank/DDBJ whole genome shotgun (WGS) entry which is preliminary data.</text>
</comment>
<dbReference type="Pfam" id="PF21530">
    <property type="entry name" value="Pif1_2B_dom"/>
    <property type="match status" value="1"/>
</dbReference>
<dbReference type="PANTHER" id="PTHR10492:SF57">
    <property type="entry name" value="ATP-DEPENDENT DNA HELICASE"/>
    <property type="match status" value="1"/>
</dbReference>
<organism evidence="5 6">
    <name type="scientific">Eumeta variegata</name>
    <name type="common">Bagworm moth</name>
    <name type="synonym">Eumeta japonica</name>
    <dbReference type="NCBI Taxonomy" id="151549"/>
    <lineage>
        <taxon>Eukaryota</taxon>
        <taxon>Metazoa</taxon>
        <taxon>Ecdysozoa</taxon>
        <taxon>Arthropoda</taxon>
        <taxon>Hexapoda</taxon>
        <taxon>Insecta</taxon>
        <taxon>Pterygota</taxon>
        <taxon>Neoptera</taxon>
        <taxon>Endopterygota</taxon>
        <taxon>Lepidoptera</taxon>
        <taxon>Glossata</taxon>
        <taxon>Ditrysia</taxon>
        <taxon>Tineoidea</taxon>
        <taxon>Psychidae</taxon>
        <taxon>Oiketicinae</taxon>
        <taxon>Eumeta</taxon>
    </lineage>
</organism>
<feature type="domain" description="DNA helicase Pif1-like DEAD-box helicase" evidence="3">
    <location>
        <begin position="188"/>
        <end position="254"/>
    </location>
</feature>
<dbReference type="Pfam" id="PF05970">
    <property type="entry name" value="PIF1"/>
    <property type="match status" value="1"/>
</dbReference>
<dbReference type="GO" id="GO:0043139">
    <property type="term" value="F:5'-3' DNA helicase activity"/>
    <property type="evidence" value="ECO:0007669"/>
    <property type="project" value="UniProtKB-EC"/>
</dbReference>
<dbReference type="STRING" id="151549.A0A4C1SBM0"/>
<feature type="compositionally biased region" description="Basic and acidic residues" evidence="2">
    <location>
        <begin position="155"/>
        <end position="176"/>
    </location>
</feature>
<keyword evidence="1" id="KW-0234">DNA repair</keyword>
<dbReference type="GO" id="GO:0006281">
    <property type="term" value="P:DNA repair"/>
    <property type="evidence" value="ECO:0007669"/>
    <property type="project" value="UniProtKB-KW"/>
</dbReference>
<dbReference type="GO" id="GO:0006310">
    <property type="term" value="P:DNA recombination"/>
    <property type="evidence" value="ECO:0007669"/>
    <property type="project" value="UniProtKB-KW"/>
</dbReference>
<keyword evidence="1" id="KW-0233">DNA recombination</keyword>
<comment type="similarity">
    <text evidence="1">Belongs to the helicase family.</text>
</comment>
<proteinExistence type="inferred from homology"/>
<evidence type="ECO:0000259" key="4">
    <source>
        <dbReference type="Pfam" id="PF21530"/>
    </source>
</evidence>
<dbReference type="GO" id="GO:0000723">
    <property type="term" value="P:telomere maintenance"/>
    <property type="evidence" value="ECO:0007669"/>
    <property type="project" value="InterPro"/>
</dbReference>
<dbReference type="EC" id="5.6.2.3" evidence="1"/>
<dbReference type="InterPro" id="IPR010285">
    <property type="entry name" value="DNA_helicase_pif1-like_DEAD"/>
</dbReference>
<accession>A0A4C1SBM0</accession>
<dbReference type="OrthoDB" id="272985at2759"/>